<feature type="domain" description="Peptidase S54 rhomboid" evidence="7">
    <location>
        <begin position="197"/>
        <end position="334"/>
    </location>
</feature>
<name>A0A1D1XHT4_9ARAE</name>
<protein>
    <submittedName>
        <fullName evidence="8">Rhomboid protease gluP</fullName>
    </submittedName>
</protein>
<feature type="non-terminal residue" evidence="8">
    <location>
        <position position="1"/>
    </location>
</feature>
<feature type="transmembrane region" description="Helical" evidence="6">
    <location>
        <begin position="263"/>
        <end position="281"/>
    </location>
</feature>
<dbReference type="GO" id="GO:0004252">
    <property type="term" value="F:serine-type endopeptidase activity"/>
    <property type="evidence" value="ECO:0007669"/>
    <property type="project" value="InterPro"/>
</dbReference>
<dbReference type="Pfam" id="PF01694">
    <property type="entry name" value="Rhomboid"/>
    <property type="match status" value="1"/>
</dbReference>
<evidence type="ECO:0000313" key="8">
    <source>
        <dbReference type="EMBL" id="JAT41975.1"/>
    </source>
</evidence>
<accession>A0A1D1XHT4</accession>
<gene>
    <name evidence="8" type="primary">gluP_12</name>
    <name evidence="8" type="ORF">g.40146</name>
</gene>
<keyword evidence="4 6" id="KW-1133">Transmembrane helix</keyword>
<dbReference type="Gene3D" id="1.20.1540.10">
    <property type="entry name" value="Rhomboid-like"/>
    <property type="match status" value="1"/>
</dbReference>
<dbReference type="EMBL" id="GDJX01025961">
    <property type="protein sequence ID" value="JAT41975.1"/>
    <property type="molecule type" value="Transcribed_RNA"/>
</dbReference>
<dbReference type="AlphaFoldDB" id="A0A1D1XHT4"/>
<evidence type="ECO:0000256" key="6">
    <source>
        <dbReference type="SAM" id="Phobius"/>
    </source>
</evidence>
<dbReference type="GO" id="GO:0006508">
    <property type="term" value="P:proteolysis"/>
    <property type="evidence" value="ECO:0007669"/>
    <property type="project" value="UniProtKB-KW"/>
</dbReference>
<dbReference type="GO" id="GO:0031969">
    <property type="term" value="C:chloroplast membrane"/>
    <property type="evidence" value="ECO:0007669"/>
    <property type="project" value="TreeGrafter"/>
</dbReference>
<comment type="similarity">
    <text evidence="2">Belongs to the peptidase S54 family.</text>
</comment>
<evidence type="ECO:0000256" key="3">
    <source>
        <dbReference type="ARBA" id="ARBA00022692"/>
    </source>
</evidence>
<proteinExistence type="inferred from homology"/>
<dbReference type="SUPFAM" id="SSF144091">
    <property type="entry name" value="Rhomboid-like"/>
    <property type="match status" value="1"/>
</dbReference>
<evidence type="ECO:0000256" key="1">
    <source>
        <dbReference type="ARBA" id="ARBA00004141"/>
    </source>
</evidence>
<keyword evidence="8" id="KW-0378">Hydrolase</keyword>
<evidence type="ECO:0000256" key="5">
    <source>
        <dbReference type="ARBA" id="ARBA00023136"/>
    </source>
</evidence>
<evidence type="ECO:0000256" key="2">
    <source>
        <dbReference type="ARBA" id="ARBA00009045"/>
    </source>
</evidence>
<dbReference type="InterPro" id="IPR035952">
    <property type="entry name" value="Rhomboid-like_sf"/>
</dbReference>
<sequence length="366" mass="40106">FILLWRGEGRLPKSLPPPPPVPAGRSMAASGYIPPLPPASGPPNRACSSGPARLVCVASGLRLGRALHLHASRGLRHLFLRPSWQAMYHPDHLMKLDEFGRHFRMEICSTLGSIANAFSWSCSSHVCFFSREGLDKGAGDQDNLPFVTADGNSSKKGNDQLWTSILLAVNVLFYGAQILTQGKLTLWGAKVNGLIHRGQIWRLVTSSFLHANLLHLMVNSYSLNSVGPVMEKISGPRRFLAIYFTSAIASSMLSYRFCRSPSVGASGAIFGLVGSLAVFLLRHRKFIGGGKEEMQQIAHVIFLNMVIGLLSRNTDNWGHLGGLLGGAAVSWFVGPAWSYEYNTHYGRPVFADRAPIFGLINKKRRQ</sequence>
<keyword evidence="3 6" id="KW-0812">Transmembrane</keyword>
<evidence type="ECO:0000256" key="4">
    <source>
        <dbReference type="ARBA" id="ARBA00022989"/>
    </source>
</evidence>
<evidence type="ECO:0000259" key="7">
    <source>
        <dbReference type="Pfam" id="PF01694"/>
    </source>
</evidence>
<dbReference type="PANTHER" id="PTHR43731">
    <property type="entry name" value="RHOMBOID PROTEASE"/>
    <property type="match status" value="1"/>
</dbReference>
<reference evidence="8" key="1">
    <citation type="submission" date="2015-07" db="EMBL/GenBank/DDBJ databases">
        <title>Transcriptome Assembly of Anthurium amnicola.</title>
        <authorList>
            <person name="Suzuki J."/>
        </authorList>
    </citation>
    <scope>NUCLEOTIDE SEQUENCE</scope>
</reference>
<dbReference type="InterPro" id="IPR022764">
    <property type="entry name" value="Peptidase_S54_rhomboid_dom"/>
</dbReference>
<dbReference type="FunFam" id="1.20.1540.10:FF:000015">
    <property type="entry name" value="RHOMBOID-like protein 10 chloroplastic"/>
    <property type="match status" value="1"/>
</dbReference>
<dbReference type="PANTHER" id="PTHR43731:SF26">
    <property type="entry name" value="RHOMBOID-LIKE PROTEIN 10, CHLOROPLASTIC"/>
    <property type="match status" value="1"/>
</dbReference>
<comment type="subcellular location">
    <subcellularLocation>
        <location evidence="1">Membrane</location>
        <topology evidence="1">Multi-pass membrane protein</topology>
    </subcellularLocation>
</comment>
<dbReference type="InterPro" id="IPR050925">
    <property type="entry name" value="Rhomboid_protease_S54"/>
</dbReference>
<organism evidence="8">
    <name type="scientific">Anthurium amnicola</name>
    <dbReference type="NCBI Taxonomy" id="1678845"/>
    <lineage>
        <taxon>Eukaryota</taxon>
        <taxon>Viridiplantae</taxon>
        <taxon>Streptophyta</taxon>
        <taxon>Embryophyta</taxon>
        <taxon>Tracheophyta</taxon>
        <taxon>Spermatophyta</taxon>
        <taxon>Magnoliopsida</taxon>
        <taxon>Liliopsida</taxon>
        <taxon>Araceae</taxon>
        <taxon>Pothoideae</taxon>
        <taxon>Potheae</taxon>
        <taxon>Anthurium</taxon>
    </lineage>
</organism>
<keyword evidence="5 6" id="KW-0472">Membrane</keyword>
<keyword evidence="8" id="KW-0645">Protease</keyword>